<evidence type="ECO:0000313" key="4">
    <source>
        <dbReference type="EMBL" id="KNC48384.1"/>
    </source>
</evidence>
<feature type="signal peptide" evidence="3">
    <location>
        <begin position="1"/>
        <end position="27"/>
    </location>
</feature>
<feature type="transmembrane region" description="Helical" evidence="2">
    <location>
        <begin position="499"/>
        <end position="523"/>
    </location>
</feature>
<feature type="region of interest" description="Disordered" evidence="1">
    <location>
        <begin position="35"/>
        <end position="105"/>
    </location>
</feature>
<evidence type="ECO:0000256" key="1">
    <source>
        <dbReference type="SAM" id="MobiDB-lite"/>
    </source>
</evidence>
<keyword evidence="5" id="KW-1185">Reference proteome</keyword>
<protein>
    <submittedName>
        <fullName evidence="4">Uncharacterized protein</fullName>
    </submittedName>
</protein>
<accession>A0A0L0D7Q0</accession>
<evidence type="ECO:0000256" key="3">
    <source>
        <dbReference type="SAM" id="SignalP"/>
    </source>
</evidence>
<keyword evidence="3" id="KW-0732">Signal</keyword>
<keyword evidence="2" id="KW-1133">Transmembrane helix</keyword>
<reference evidence="4 5" key="1">
    <citation type="submission" date="2010-05" db="EMBL/GenBank/DDBJ databases">
        <title>The Genome Sequence of Thecamonas trahens ATCC 50062.</title>
        <authorList>
            <consortium name="The Broad Institute Genome Sequencing Platform"/>
            <person name="Russ C."/>
            <person name="Cuomo C."/>
            <person name="Shea T."/>
            <person name="Young S.K."/>
            <person name="Zeng Q."/>
            <person name="Koehrsen M."/>
            <person name="Haas B."/>
            <person name="Borodovsky M."/>
            <person name="Guigo R."/>
            <person name="Alvarado L."/>
            <person name="Berlin A."/>
            <person name="Bochicchio J."/>
            <person name="Borenstein D."/>
            <person name="Chapman S."/>
            <person name="Chen Z."/>
            <person name="Freedman E."/>
            <person name="Gellesch M."/>
            <person name="Goldberg J."/>
            <person name="Griggs A."/>
            <person name="Gujja S."/>
            <person name="Heilman E."/>
            <person name="Heiman D."/>
            <person name="Hepburn T."/>
            <person name="Howarth C."/>
            <person name="Jen D."/>
            <person name="Larson L."/>
            <person name="Mehta T."/>
            <person name="Park D."/>
            <person name="Pearson M."/>
            <person name="Roberts A."/>
            <person name="Saif S."/>
            <person name="Shenoy N."/>
            <person name="Sisk P."/>
            <person name="Stolte C."/>
            <person name="Sykes S."/>
            <person name="Thomson T."/>
            <person name="Walk T."/>
            <person name="White J."/>
            <person name="Yandava C."/>
            <person name="Burger G."/>
            <person name="Gray M.W."/>
            <person name="Holland P.W.H."/>
            <person name="King N."/>
            <person name="Lang F.B.F."/>
            <person name="Roger A.J."/>
            <person name="Ruiz-Trillo I."/>
            <person name="Lander E."/>
            <person name="Nusbaum C."/>
        </authorList>
    </citation>
    <scope>NUCLEOTIDE SEQUENCE [LARGE SCALE GENOMIC DNA]</scope>
    <source>
        <strain evidence="4 5">ATCC 50062</strain>
    </source>
</reference>
<keyword evidence="2" id="KW-0812">Transmembrane</keyword>
<dbReference type="Proteomes" id="UP000054408">
    <property type="component" value="Unassembled WGS sequence"/>
</dbReference>
<name>A0A0L0D7Q0_THETB</name>
<dbReference type="OrthoDB" id="193843at2759"/>
<dbReference type="eggNOG" id="ENOG502S5B1">
    <property type="taxonomic scope" value="Eukaryota"/>
</dbReference>
<feature type="transmembrane region" description="Helical" evidence="2">
    <location>
        <begin position="450"/>
        <end position="478"/>
    </location>
</feature>
<feature type="chain" id="PRO_5005537274" evidence="3">
    <location>
        <begin position="28"/>
        <end position="1071"/>
    </location>
</feature>
<feature type="compositionally biased region" description="Polar residues" evidence="1">
    <location>
        <begin position="74"/>
        <end position="95"/>
    </location>
</feature>
<sequence>MLAPLRSILRYLCFLYIRLFLTTYVEETVELTDARRWQAPPGSSPPPDGPQPDTDTEPDTTEPYKDQDADTLLSPPSTAPQPSTRLSLPTWPSSVSPDDHAADDDDAIIHPSASRLTPSSLSGYLLNALPASIHTPNRTPTRTPSIVRRLPAAPLAAPVVTPTSSGCLYLVWSASPEADEANEPDELHAVDPLVVLTHLPRVVHTSVFLAPTFAATATPFIRWVLAGASVVTADPTTSPLRHIASAIVARLAAGDDVVLGSLGLEQATHRELLTHVLTLTANESLTPAIVPVTCLHVRTSATRRRIFLVFAELIAPEPELAASDLAAALCAMYIPSTSGASSSVLGLTRDHLSLCQATLKLLPDLARGAGSGGTAPWCYTLRRFTHGQRAAIIRKVGALLVSRSSTPHVTAFESSTLTYLAELDGMGVRDAEVSRQLTGPALVVRLVKALAVSLVLAPLSIAGVASLLPVSAAVSLAARLTSHDAAAPRLRHSIHVFSLWHLLYSLATWYLLGWSALAASLLVLPFVGYLFTLSTHAVLQLAAAVSSVGLMLRSGSASAGIVKLRTLRAAALAALTDMLVAAPSRLPALVRAPAAASGYRINPMHMLAHTVPPLAPLPPLANRFYSHGSFMGAAPALLASPPWAAVLEALMPDVFADVVAAVSSRGATRSASVSGVVMAMLENNPVLAAFGASADPEWVAPVFEWDVFIDPALFAPDSPPLPPQRILHSLVIAHGAASHLVAEHFGFTSYASVASTRKTAAGGVAAADWLDLMRRALDLAPLAAAAATAPGDLAAADLAAALATVAAEPRVPGDATFLKVTPPRLVVPAIRAALGDAPLALVLDVKSFTAPPDVLQLVVDACIDVGIDIAGVGSFRAPQISSLTSTTPLYFFHFAGDLQAAAASLPRSASVLFNVGSLIEYSRLPSSSSSKLASYSLNDKALDQLADLKQAYALHIGLYTQESDLDFAAARIIFELADARPDLFDLGLAWGGLAAAAAADILPSFVKGTIGTMTQGVVGKGWSTNTPDAQIVALQAQHAALADRVSKLEADLAAVLATTRSCPTCCPTAAS</sequence>
<evidence type="ECO:0000313" key="5">
    <source>
        <dbReference type="Proteomes" id="UP000054408"/>
    </source>
</evidence>
<dbReference type="GeneID" id="25564352"/>
<dbReference type="RefSeq" id="XP_013758501.1">
    <property type="nucleotide sequence ID" value="XM_013903047.1"/>
</dbReference>
<dbReference type="EMBL" id="GL349451">
    <property type="protein sequence ID" value="KNC48384.1"/>
    <property type="molecule type" value="Genomic_DNA"/>
</dbReference>
<gene>
    <name evidence="4" type="ORF">AMSG_04833</name>
</gene>
<evidence type="ECO:0000256" key="2">
    <source>
        <dbReference type="SAM" id="Phobius"/>
    </source>
</evidence>
<dbReference type="AlphaFoldDB" id="A0A0L0D7Q0"/>
<proteinExistence type="predicted"/>
<organism evidence="4 5">
    <name type="scientific">Thecamonas trahens ATCC 50062</name>
    <dbReference type="NCBI Taxonomy" id="461836"/>
    <lineage>
        <taxon>Eukaryota</taxon>
        <taxon>Apusozoa</taxon>
        <taxon>Apusomonadida</taxon>
        <taxon>Apusomonadidae</taxon>
        <taxon>Thecamonas</taxon>
    </lineage>
</organism>
<keyword evidence="2" id="KW-0472">Membrane</keyword>